<feature type="region of interest" description="Disordered" evidence="6">
    <location>
        <begin position="577"/>
        <end position="596"/>
    </location>
</feature>
<gene>
    <name evidence="8" type="primary">CDH1</name>
    <name evidence="8" type="ORF">CspeluHIS016_0308660</name>
</gene>
<keyword evidence="9" id="KW-1185">Reference proteome</keyword>
<organism evidence="8 9">
    <name type="scientific">Cutaneotrichosporon spelunceum</name>
    <dbReference type="NCBI Taxonomy" id="1672016"/>
    <lineage>
        <taxon>Eukaryota</taxon>
        <taxon>Fungi</taxon>
        <taxon>Dikarya</taxon>
        <taxon>Basidiomycota</taxon>
        <taxon>Agaricomycotina</taxon>
        <taxon>Tremellomycetes</taxon>
        <taxon>Trichosporonales</taxon>
        <taxon>Trichosporonaceae</taxon>
        <taxon>Cutaneotrichosporon</taxon>
    </lineage>
</organism>
<feature type="compositionally biased region" description="Basic residues" evidence="6">
    <location>
        <begin position="155"/>
        <end position="164"/>
    </location>
</feature>
<sequence>MSIHDTDFTRRLRSVASPAQPRSSAKRPQFSHRDSDRDVFGDIEPSGPRAMSPNLKGKGKAAERDYGDRFIPTRDTVDIHTTYSLLAEEGGYLNGQIKPRTRGKNISSLSSDAEARREEVHATFSNLLKNELLPGSISPTRSATPSSRPSPSRLGRGRNPHRAHQSQVALTSAAVGAAMPPSRKIAYSPPPGRASPSTPSKKRIYHFSSPASRRMAELTNGSNLDDMGHERYSLSPVGRSTQSVLLSPRKSVRQISRTPFKVLDAPELQDDFYLNLVSWSQSNVLGVGLNSCVYLWSAQTSRVTKLCDLAASQGDEGGDYSADSITGLEWTNKGSTLAIGTAKGVVEIWDAEYCKRVRTMTGHSGRVGCLAWNSHILSSGSRDRTILHRDTRAPEHYIRRLSGHHKQEVCGLKWNADTDQLASGGNDNKLFVWGGTDNRPTWRFGEHRAAVKAIAWSPHQRGVLASGGGTADKKIRFWNSLTGGLVSEWDTGSQVCNLMWSRNSNEIVSTHGYSAGPVQNQIHIWRYPSMTQVATLTGHTFRVLYLAMSPDGQTIVTGAGDETLRFWNAFQRPSGEGRVNLSSNGPSGLNPFAKLR</sequence>
<dbReference type="EMBL" id="BTCM01000003">
    <property type="protein sequence ID" value="GMK57026.1"/>
    <property type="molecule type" value="Genomic_DNA"/>
</dbReference>
<protein>
    <recommendedName>
        <fullName evidence="7">CDC20/Fizzy WD40 domain-containing protein</fullName>
    </recommendedName>
</protein>
<feature type="repeat" description="WD" evidence="5">
    <location>
        <begin position="536"/>
        <end position="568"/>
    </location>
</feature>
<feature type="compositionally biased region" description="Low complexity" evidence="6">
    <location>
        <begin position="136"/>
        <end position="154"/>
    </location>
</feature>
<dbReference type="PANTHER" id="PTHR19918">
    <property type="entry name" value="CELL DIVISION CYCLE 20 CDC20 FIZZY -RELATED"/>
    <property type="match status" value="1"/>
</dbReference>
<proteinExistence type="inferred from homology"/>
<dbReference type="GO" id="GO:0005680">
    <property type="term" value="C:anaphase-promoting complex"/>
    <property type="evidence" value="ECO:0007669"/>
    <property type="project" value="TreeGrafter"/>
</dbReference>
<dbReference type="InterPro" id="IPR056150">
    <property type="entry name" value="WD40_CDC20-Fz"/>
</dbReference>
<name>A0AAD3TU97_9TREE</name>
<evidence type="ECO:0000256" key="6">
    <source>
        <dbReference type="SAM" id="MobiDB-lite"/>
    </source>
</evidence>
<evidence type="ECO:0000256" key="1">
    <source>
        <dbReference type="ARBA" id="ARBA00006445"/>
    </source>
</evidence>
<feature type="compositionally biased region" description="Basic and acidic residues" evidence="6">
    <location>
        <begin position="31"/>
        <end position="40"/>
    </location>
</feature>
<dbReference type="SMART" id="SM00320">
    <property type="entry name" value="WD40"/>
    <property type="match status" value="6"/>
</dbReference>
<dbReference type="PANTHER" id="PTHR19918:SF1">
    <property type="entry name" value="FIZZY-RELATED PROTEIN HOMOLOG"/>
    <property type="match status" value="1"/>
</dbReference>
<feature type="region of interest" description="Disordered" evidence="6">
    <location>
        <begin position="1"/>
        <end position="67"/>
    </location>
</feature>
<dbReference type="InterPro" id="IPR001680">
    <property type="entry name" value="WD40_rpt"/>
</dbReference>
<dbReference type="PROSITE" id="PS50082">
    <property type="entry name" value="WD_REPEATS_2"/>
    <property type="match status" value="2"/>
</dbReference>
<evidence type="ECO:0000313" key="9">
    <source>
        <dbReference type="Proteomes" id="UP001222932"/>
    </source>
</evidence>
<dbReference type="GO" id="GO:0031145">
    <property type="term" value="P:anaphase-promoting complex-dependent catabolic process"/>
    <property type="evidence" value="ECO:0007669"/>
    <property type="project" value="TreeGrafter"/>
</dbReference>
<feature type="domain" description="CDC20/Fizzy WD40" evidence="7">
    <location>
        <begin position="263"/>
        <end position="567"/>
    </location>
</feature>
<dbReference type="SUPFAM" id="SSF50978">
    <property type="entry name" value="WD40 repeat-like"/>
    <property type="match status" value="1"/>
</dbReference>
<reference evidence="8" key="2">
    <citation type="submission" date="2023-06" db="EMBL/GenBank/DDBJ databases">
        <authorList>
            <person name="Kobayashi Y."/>
            <person name="Kayamori A."/>
            <person name="Aoki K."/>
            <person name="Shiwa Y."/>
            <person name="Fujita N."/>
            <person name="Sugita T."/>
            <person name="Iwasaki W."/>
            <person name="Tanaka N."/>
            <person name="Takashima M."/>
        </authorList>
    </citation>
    <scope>NUCLEOTIDE SEQUENCE</scope>
    <source>
        <strain evidence="8">HIS016</strain>
    </source>
</reference>
<evidence type="ECO:0000256" key="2">
    <source>
        <dbReference type="ARBA" id="ARBA00022574"/>
    </source>
</evidence>
<dbReference type="InterPro" id="IPR033010">
    <property type="entry name" value="Cdc20/Fizzy"/>
</dbReference>
<feature type="region of interest" description="Disordered" evidence="6">
    <location>
        <begin position="131"/>
        <end position="203"/>
    </location>
</feature>
<dbReference type="GO" id="GO:0010997">
    <property type="term" value="F:anaphase-promoting complex binding"/>
    <property type="evidence" value="ECO:0007669"/>
    <property type="project" value="InterPro"/>
</dbReference>
<dbReference type="Gene3D" id="2.130.10.10">
    <property type="entry name" value="YVTN repeat-like/Quinoprotein amine dehydrogenase"/>
    <property type="match status" value="1"/>
</dbReference>
<dbReference type="PROSITE" id="PS50294">
    <property type="entry name" value="WD_REPEATS_REGION"/>
    <property type="match status" value="2"/>
</dbReference>
<keyword evidence="3" id="KW-0677">Repeat</keyword>
<evidence type="ECO:0000259" key="7">
    <source>
        <dbReference type="Pfam" id="PF24807"/>
    </source>
</evidence>
<evidence type="ECO:0000256" key="3">
    <source>
        <dbReference type="ARBA" id="ARBA00022737"/>
    </source>
</evidence>
<feature type="compositionally biased region" description="Basic and acidic residues" evidence="6">
    <location>
        <begin position="1"/>
        <end position="10"/>
    </location>
</feature>
<dbReference type="Pfam" id="PF24807">
    <property type="entry name" value="WD40_CDC20-Fz"/>
    <property type="match status" value="1"/>
</dbReference>
<dbReference type="InterPro" id="IPR036322">
    <property type="entry name" value="WD40_repeat_dom_sf"/>
</dbReference>
<comment type="caution">
    <text evidence="8">The sequence shown here is derived from an EMBL/GenBank/DDBJ whole genome shotgun (WGS) entry which is preliminary data.</text>
</comment>
<evidence type="ECO:0000313" key="8">
    <source>
        <dbReference type="EMBL" id="GMK57026.1"/>
    </source>
</evidence>
<dbReference type="AlphaFoldDB" id="A0AAD3TU97"/>
<comment type="similarity">
    <text evidence="1">Belongs to the WD repeat CDC20/Fizzy family.</text>
</comment>
<dbReference type="Proteomes" id="UP001222932">
    <property type="component" value="Unassembled WGS sequence"/>
</dbReference>
<dbReference type="InterPro" id="IPR015943">
    <property type="entry name" value="WD40/YVTN_repeat-like_dom_sf"/>
</dbReference>
<accession>A0AAD3TU97</accession>
<keyword evidence="2 5" id="KW-0853">WD repeat</keyword>
<feature type="repeat" description="WD" evidence="5">
    <location>
        <begin position="402"/>
        <end position="433"/>
    </location>
</feature>
<dbReference type="GO" id="GO:1905786">
    <property type="term" value="P:positive regulation of anaphase-promoting complex-dependent catabolic process"/>
    <property type="evidence" value="ECO:0007669"/>
    <property type="project" value="TreeGrafter"/>
</dbReference>
<dbReference type="GO" id="GO:1990757">
    <property type="term" value="F:ubiquitin ligase activator activity"/>
    <property type="evidence" value="ECO:0007669"/>
    <property type="project" value="TreeGrafter"/>
</dbReference>
<evidence type="ECO:0000256" key="5">
    <source>
        <dbReference type="PROSITE-ProRule" id="PRU00221"/>
    </source>
</evidence>
<reference evidence="8" key="1">
    <citation type="journal article" date="2023" name="BMC Genomics">
        <title>Chromosome-level genome assemblies of Cutaneotrichosporon spp. (Trichosporonales, Basidiomycota) reveal imbalanced evolution between nucleotide sequences and chromosome synteny.</title>
        <authorList>
            <person name="Kobayashi Y."/>
            <person name="Kayamori A."/>
            <person name="Aoki K."/>
            <person name="Shiwa Y."/>
            <person name="Matsutani M."/>
            <person name="Fujita N."/>
            <person name="Sugita T."/>
            <person name="Iwasaki W."/>
            <person name="Tanaka N."/>
            <person name="Takashima M."/>
        </authorList>
    </citation>
    <scope>NUCLEOTIDE SEQUENCE</scope>
    <source>
        <strain evidence="8">HIS016</strain>
    </source>
</reference>
<keyword evidence="4" id="KW-0131">Cell cycle</keyword>
<evidence type="ECO:0000256" key="4">
    <source>
        <dbReference type="ARBA" id="ARBA00023306"/>
    </source>
</evidence>